<dbReference type="Pfam" id="PF01725">
    <property type="entry name" value="Ham1p_like"/>
    <property type="match status" value="1"/>
</dbReference>
<dbReference type="Gene3D" id="3.90.950.10">
    <property type="match status" value="1"/>
</dbReference>
<sequence>MTKMVFATNNAHKLEEVKAMLGDEFALLSLADIGCTADIPETGATFEHNAKQKSDYIVEHFQMDCFADDSGLEIDALQGEPGVYSAHYSGSRDMEQNIALVLQKLGANTNRTARFRTVISLSIAGQQHFFDGAVEGDIISDGRGTAGFGYDPIFIPKGYEQTFAEMPAEQKNKISHRAIAVEKLVAFLRSLR</sequence>
<keyword evidence="3 7" id="KW-0547">Nucleotide-binding</keyword>
<dbReference type="InterPro" id="IPR029001">
    <property type="entry name" value="ITPase-like_fam"/>
</dbReference>
<evidence type="ECO:0000256" key="1">
    <source>
        <dbReference type="ARBA" id="ARBA00008023"/>
    </source>
</evidence>
<keyword evidence="5 7" id="KW-0460">Magnesium</keyword>
<dbReference type="InterPro" id="IPR020922">
    <property type="entry name" value="dITP/XTP_pyrophosphatase"/>
</dbReference>
<dbReference type="PANTHER" id="PTHR11067:SF9">
    <property type="entry name" value="INOSINE TRIPHOSPHATE PYROPHOSPHATASE"/>
    <property type="match status" value="1"/>
</dbReference>
<proteinExistence type="inferred from homology"/>
<evidence type="ECO:0000256" key="4">
    <source>
        <dbReference type="ARBA" id="ARBA00022801"/>
    </source>
</evidence>
<comment type="similarity">
    <text evidence="1 7 8">Belongs to the HAM1 NTPase family.</text>
</comment>
<organism evidence="9 10">
    <name type="scientific">Sphingobacterium populi</name>
    <dbReference type="NCBI Taxonomy" id="1812824"/>
    <lineage>
        <taxon>Bacteria</taxon>
        <taxon>Pseudomonadati</taxon>
        <taxon>Bacteroidota</taxon>
        <taxon>Sphingobacteriia</taxon>
        <taxon>Sphingobacteriales</taxon>
        <taxon>Sphingobacteriaceae</taxon>
        <taxon>Sphingobacterium</taxon>
    </lineage>
</organism>
<evidence type="ECO:0000256" key="8">
    <source>
        <dbReference type="RuleBase" id="RU003781"/>
    </source>
</evidence>
<feature type="binding site" evidence="7">
    <location>
        <position position="69"/>
    </location>
    <ligand>
        <name>Mg(2+)</name>
        <dbReference type="ChEBI" id="CHEBI:18420"/>
    </ligand>
</feature>
<evidence type="ECO:0000313" key="10">
    <source>
        <dbReference type="Proteomes" id="UP001597418"/>
    </source>
</evidence>
<comment type="caution">
    <text evidence="9">The sequence shown here is derived from an EMBL/GenBank/DDBJ whole genome shotgun (WGS) entry which is preliminary data.</text>
</comment>
<feature type="binding site" evidence="7">
    <location>
        <begin position="148"/>
        <end position="151"/>
    </location>
    <ligand>
        <name>substrate</name>
    </ligand>
</feature>
<dbReference type="SUPFAM" id="SSF52972">
    <property type="entry name" value="ITPase-like"/>
    <property type="match status" value="1"/>
</dbReference>
<keyword evidence="6 7" id="KW-0546">Nucleotide metabolism</keyword>
<evidence type="ECO:0000313" key="9">
    <source>
        <dbReference type="EMBL" id="MFD2743734.1"/>
    </source>
</evidence>
<dbReference type="EC" id="3.6.1.66" evidence="7"/>
<dbReference type="Proteomes" id="UP001597418">
    <property type="component" value="Unassembled WGS sequence"/>
</dbReference>
<feature type="active site" description="Proton acceptor" evidence="7">
    <location>
        <position position="69"/>
    </location>
</feature>
<feature type="binding site" evidence="7">
    <location>
        <position position="171"/>
    </location>
    <ligand>
        <name>substrate</name>
    </ligand>
</feature>
<dbReference type="NCBIfam" id="NF011398">
    <property type="entry name" value="PRK14823.1"/>
    <property type="match status" value="1"/>
</dbReference>
<keyword evidence="4 7" id="KW-0378">Hydrolase</keyword>
<comment type="catalytic activity">
    <reaction evidence="7">
        <text>dITP + H2O = dIMP + diphosphate + H(+)</text>
        <dbReference type="Rhea" id="RHEA:28342"/>
        <dbReference type="ChEBI" id="CHEBI:15377"/>
        <dbReference type="ChEBI" id="CHEBI:15378"/>
        <dbReference type="ChEBI" id="CHEBI:33019"/>
        <dbReference type="ChEBI" id="CHEBI:61194"/>
        <dbReference type="ChEBI" id="CHEBI:61382"/>
        <dbReference type="EC" id="3.6.1.66"/>
    </reaction>
</comment>
<protein>
    <recommendedName>
        <fullName evidence="7">dITP/XTP pyrophosphatase</fullName>
        <ecNumber evidence="7">3.6.1.66</ecNumber>
    </recommendedName>
    <alternativeName>
        <fullName evidence="7">Non-canonical purine NTP pyrophosphatase</fullName>
    </alternativeName>
    <alternativeName>
        <fullName evidence="7">Non-standard purine NTP pyrophosphatase</fullName>
    </alternativeName>
    <alternativeName>
        <fullName evidence="7">Nucleoside-triphosphate diphosphatase</fullName>
    </alternativeName>
    <alternativeName>
        <fullName evidence="7">Nucleoside-triphosphate pyrophosphatase</fullName>
        <shortName evidence="7">NTPase</shortName>
    </alternativeName>
</protein>
<evidence type="ECO:0000256" key="2">
    <source>
        <dbReference type="ARBA" id="ARBA00022723"/>
    </source>
</evidence>
<dbReference type="RefSeq" id="WP_066756994.1">
    <property type="nucleotide sequence ID" value="NZ_JBHUMB010000013.1"/>
</dbReference>
<comment type="catalytic activity">
    <reaction evidence="7">
        <text>XTP + H2O = XMP + diphosphate + H(+)</text>
        <dbReference type="Rhea" id="RHEA:28610"/>
        <dbReference type="ChEBI" id="CHEBI:15377"/>
        <dbReference type="ChEBI" id="CHEBI:15378"/>
        <dbReference type="ChEBI" id="CHEBI:33019"/>
        <dbReference type="ChEBI" id="CHEBI:57464"/>
        <dbReference type="ChEBI" id="CHEBI:61314"/>
        <dbReference type="EC" id="3.6.1.66"/>
    </reaction>
</comment>
<comment type="subunit">
    <text evidence="7">Homodimer.</text>
</comment>
<dbReference type="NCBIfam" id="TIGR00042">
    <property type="entry name" value="RdgB/HAM1 family non-canonical purine NTP pyrophosphatase"/>
    <property type="match status" value="1"/>
</dbReference>
<feature type="binding site" evidence="7">
    <location>
        <position position="70"/>
    </location>
    <ligand>
        <name>substrate</name>
    </ligand>
</feature>
<accession>A0ABW5UCU8</accession>
<keyword evidence="2 7" id="KW-0479">Metal-binding</keyword>
<gene>
    <name evidence="9" type="ORF">ACFSQ6_10025</name>
</gene>
<comment type="caution">
    <text evidence="7">Lacks conserved residue(s) required for the propagation of feature annotation.</text>
</comment>
<comment type="cofactor">
    <cofactor evidence="7">
        <name>Mg(2+)</name>
        <dbReference type="ChEBI" id="CHEBI:18420"/>
    </cofactor>
    <text evidence="7">Binds 1 Mg(2+) ion per subunit.</text>
</comment>
<feature type="binding site" evidence="7">
    <location>
        <begin position="8"/>
        <end position="13"/>
    </location>
    <ligand>
        <name>substrate</name>
    </ligand>
</feature>
<dbReference type="EMBL" id="JBHUMB010000013">
    <property type="protein sequence ID" value="MFD2743734.1"/>
    <property type="molecule type" value="Genomic_DNA"/>
</dbReference>
<evidence type="ECO:0000256" key="3">
    <source>
        <dbReference type="ARBA" id="ARBA00022741"/>
    </source>
</evidence>
<reference evidence="10" key="1">
    <citation type="journal article" date="2019" name="Int. J. Syst. Evol. Microbiol.">
        <title>The Global Catalogue of Microorganisms (GCM) 10K type strain sequencing project: providing services to taxonomists for standard genome sequencing and annotation.</title>
        <authorList>
            <consortium name="The Broad Institute Genomics Platform"/>
            <consortium name="The Broad Institute Genome Sequencing Center for Infectious Disease"/>
            <person name="Wu L."/>
            <person name="Ma J."/>
        </authorList>
    </citation>
    <scope>NUCLEOTIDE SEQUENCE [LARGE SCALE GENOMIC DNA]</scope>
    <source>
        <strain evidence="10">KCTC 42247</strain>
    </source>
</reference>
<dbReference type="PANTHER" id="PTHR11067">
    <property type="entry name" value="INOSINE TRIPHOSPHATE PYROPHOSPHATASE/HAM1 PROTEIN"/>
    <property type="match status" value="1"/>
</dbReference>
<dbReference type="CDD" id="cd00515">
    <property type="entry name" value="HAM1"/>
    <property type="match status" value="1"/>
</dbReference>
<evidence type="ECO:0000256" key="6">
    <source>
        <dbReference type="ARBA" id="ARBA00023080"/>
    </source>
</evidence>
<dbReference type="InterPro" id="IPR002637">
    <property type="entry name" value="RdgB/HAM1"/>
</dbReference>
<comment type="function">
    <text evidence="7">Pyrophosphatase that catalyzes the hydrolysis of nucleoside triphosphates to their monophosphate derivatives, with a high preference for the non-canonical purine nucleotides XTP (xanthosine triphosphate), dITP (deoxyinosine triphosphate) and ITP. Seems to function as a house-cleaning enzyme that removes non-canonical purine nucleotides from the nucleotide pool, thus preventing their incorporation into DNA/RNA and avoiding chromosomal lesions.</text>
</comment>
<feature type="binding site" evidence="7">
    <location>
        <begin position="176"/>
        <end position="177"/>
    </location>
    <ligand>
        <name>substrate</name>
    </ligand>
</feature>
<keyword evidence="10" id="KW-1185">Reference proteome</keyword>
<comment type="catalytic activity">
    <reaction evidence="7">
        <text>ITP + H2O = IMP + diphosphate + H(+)</text>
        <dbReference type="Rhea" id="RHEA:29399"/>
        <dbReference type="ChEBI" id="CHEBI:15377"/>
        <dbReference type="ChEBI" id="CHEBI:15378"/>
        <dbReference type="ChEBI" id="CHEBI:33019"/>
        <dbReference type="ChEBI" id="CHEBI:58053"/>
        <dbReference type="ChEBI" id="CHEBI:61402"/>
        <dbReference type="EC" id="3.6.1.66"/>
    </reaction>
</comment>
<dbReference type="HAMAP" id="MF_01405">
    <property type="entry name" value="Non_canon_purine_NTPase"/>
    <property type="match status" value="1"/>
</dbReference>
<evidence type="ECO:0000256" key="7">
    <source>
        <dbReference type="HAMAP-Rule" id="MF_01405"/>
    </source>
</evidence>
<name>A0ABW5UCU8_9SPHI</name>
<evidence type="ECO:0000256" key="5">
    <source>
        <dbReference type="ARBA" id="ARBA00022842"/>
    </source>
</evidence>